<reference evidence="2" key="2">
    <citation type="journal article" date="2023" name="IMA Fungus">
        <title>Comparative genomic study of the Penicillium genus elucidates a diverse pangenome and 15 lateral gene transfer events.</title>
        <authorList>
            <person name="Petersen C."/>
            <person name="Sorensen T."/>
            <person name="Nielsen M.R."/>
            <person name="Sondergaard T.E."/>
            <person name="Sorensen J.L."/>
            <person name="Fitzpatrick D.A."/>
            <person name="Frisvad J.C."/>
            <person name="Nielsen K.L."/>
        </authorList>
    </citation>
    <scope>NUCLEOTIDE SEQUENCE</scope>
    <source>
        <strain evidence="2">IBT 35673</strain>
    </source>
</reference>
<dbReference type="EMBL" id="JAPZBQ010000005">
    <property type="protein sequence ID" value="KAJ5328954.1"/>
    <property type="molecule type" value="Genomic_DNA"/>
</dbReference>
<proteinExistence type="predicted"/>
<evidence type="ECO:0000256" key="1">
    <source>
        <dbReference type="SAM" id="SignalP"/>
    </source>
</evidence>
<dbReference type="AlphaFoldDB" id="A0A9W9UB46"/>
<sequence>MHVVSCSFSHTLFLFSSCRASESQIPIGQVRDGRKIPGRGEKQDQYVDVFGQFLSQLRNISYQQTDQEPSFTLLPSKYEADQSTELLSEIGAFLEHMMETERQYLQHINMQYRDLHLDARDQVGIL</sequence>
<feature type="signal peptide" evidence="1">
    <location>
        <begin position="1"/>
        <end position="20"/>
    </location>
</feature>
<name>A0A9W9UB46_PENBR</name>
<comment type="caution">
    <text evidence="2">The sequence shown here is derived from an EMBL/GenBank/DDBJ whole genome shotgun (WGS) entry which is preliminary data.</text>
</comment>
<dbReference type="Proteomes" id="UP001147695">
    <property type="component" value="Unassembled WGS sequence"/>
</dbReference>
<reference evidence="2" key="1">
    <citation type="submission" date="2022-12" db="EMBL/GenBank/DDBJ databases">
        <authorList>
            <person name="Petersen C."/>
        </authorList>
    </citation>
    <scope>NUCLEOTIDE SEQUENCE</scope>
    <source>
        <strain evidence="2">IBT 35673</strain>
    </source>
</reference>
<keyword evidence="1" id="KW-0732">Signal</keyword>
<protein>
    <recommendedName>
        <fullName evidence="4">DH domain-containing protein</fullName>
    </recommendedName>
</protein>
<organism evidence="2 3">
    <name type="scientific">Penicillium brevicompactum</name>
    <dbReference type="NCBI Taxonomy" id="5074"/>
    <lineage>
        <taxon>Eukaryota</taxon>
        <taxon>Fungi</taxon>
        <taxon>Dikarya</taxon>
        <taxon>Ascomycota</taxon>
        <taxon>Pezizomycotina</taxon>
        <taxon>Eurotiomycetes</taxon>
        <taxon>Eurotiomycetidae</taxon>
        <taxon>Eurotiales</taxon>
        <taxon>Aspergillaceae</taxon>
        <taxon>Penicillium</taxon>
    </lineage>
</organism>
<evidence type="ECO:0000313" key="3">
    <source>
        <dbReference type="Proteomes" id="UP001147695"/>
    </source>
</evidence>
<evidence type="ECO:0000313" key="2">
    <source>
        <dbReference type="EMBL" id="KAJ5328954.1"/>
    </source>
</evidence>
<feature type="chain" id="PRO_5040819609" description="DH domain-containing protein" evidence="1">
    <location>
        <begin position="21"/>
        <end position="126"/>
    </location>
</feature>
<gene>
    <name evidence="2" type="ORF">N7452_009344</name>
</gene>
<accession>A0A9W9UB46</accession>
<evidence type="ECO:0008006" key="4">
    <source>
        <dbReference type="Google" id="ProtNLM"/>
    </source>
</evidence>